<name>A0ABT8B7T2_9NEIS</name>
<gene>
    <name evidence="3" type="ORF">QWZ03_16235</name>
</gene>
<reference evidence="3" key="1">
    <citation type="journal article" date="2014" name="Int. J. Syst. Evol. Microbiol.">
        <title>Complete genome of a new Firmicutes species belonging to the dominant human colonic microbiota ('Ruminococcus bicirculans') reveals two chromosomes and a selective capacity to utilize plant glucans.</title>
        <authorList>
            <consortium name="NISC Comparative Sequencing Program"/>
            <person name="Wegmann U."/>
            <person name="Louis P."/>
            <person name="Goesmann A."/>
            <person name="Henrissat B."/>
            <person name="Duncan S.H."/>
            <person name="Flint H.J."/>
        </authorList>
    </citation>
    <scope>NUCLEOTIDE SEQUENCE</scope>
    <source>
        <strain evidence="3">CECT 7703</strain>
    </source>
</reference>
<comment type="caution">
    <text evidence="3">The sequence shown here is derived from an EMBL/GenBank/DDBJ whole genome shotgun (WGS) entry which is preliminary data.</text>
</comment>
<accession>A0ABT8B7T2</accession>
<feature type="chain" id="PRO_5047295990" evidence="1">
    <location>
        <begin position="27"/>
        <end position="748"/>
    </location>
</feature>
<evidence type="ECO:0000259" key="2">
    <source>
        <dbReference type="Pfam" id="PF19313"/>
    </source>
</evidence>
<keyword evidence="4" id="KW-1185">Reference proteome</keyword>
<reference evidence="3" key="2">
    <citation type="submission" date="2023-06" db="EMBL/GenBank/DDBJ databases">
        <authorList>
            <person name="Lucena T."/>
            <person name="Sun Q."/>
        </authorList>
    </citation>
    <scope>NUCLEOTIDE SEQUENCE</scope>
    <source>
        <strain evidence="3">CECT 7703</strain>
    </source>
</reference>
<dbReference type="Proteomes" id="UP001180081">
    <property type="component" value="Unassembled WGS sequence"/>
</dbReference>
<dbReference type="Gene3D" id="2.60.40.1190">
    <property type="match status" value="1"/>
</dbReference>
<keyword evidence="1" id="KW-0732">Signal</keyword>
<dbReference type="RefSeq" id="WP_290333671.1">
    <property type="nucleotide sequence ID" value="NZ_JAUFPU010000018.1"/>
</dbReference>
<evidence type="ECO:0000313" key="4">
    <source>
        <dbReference type="Proteomes" id="UP001180081"/>
    </source>
</evidence>
<dbReference type="EMBL" id="JAUFPU010000018">
    <property type="protein sequence ID" value="MDN3578318.1"/>
    <property type="molecule type" value="Genomic_DNA"/>
</dbReference>
<feature type="domain" description="DUF5916" evidence="2">
    <location>
        <begin position="390"/>
        <end position="746"/>
    </location>
</feature>
<protein>
    <submittedName>
        <fullName evidence="3">DUF5916 domain-containing protein</fullName>
    </submittedName>
</protein>
<evidence type="ECO:0000313" key="3">
    <source>
        <dbReference type="EMBL" id="MDN3578318.1"/>
    </source>
</evidence>
<dbReference type="SUPFAM" id="SSF49344">
    <property type="entry name" value="CBD9-like"/>
    <property type="match status" value="1"/>
</dbReference>
<sequence length="748" mass="83386">MKRGLLASSVATLFALTTGLSGKAEAAIVIDGKVNESEWAQAQQFSNFKITEPYSLTDPDSGTATQAYLLSTQAGIVVAFKLEQAPGVPRVKPRLQRDQTKKSDKVNVVIDFDGDGLSAYSFSVGLSGAVSDGVVTNETELNLDWDTDWSSAVTETDAGWQVEMLIPWTVAPMRGPASPQRTVGVYFSRSLGHNGVLQAQPAISIERGRFLSGFERIEIPQYRTALFHYWPYLTANHDLLNDKTRYRSGVDVFWKPSPNFQLSATVNPDFGQVESDSLVINFDAVETFFGDKRPFFTENQSIFSMNTADSGKLIHTRRIGGDADDGTGASDINAAVKLNGSQGGMNYGVLVATEDGKAGRDFYVARLQYPLSPKLSLGWLGSLTDRPHLDRTANVQAVDLSWKPDSAISVDAQVLGSFIKQRGQTTNDSGARLVLGWNPSSNWSYELEAAHFGNQLNFNDLGYQRRGSLNELEASAQYIHRNGDKQSLLRSSRWQLETQARANDRGDRLPSVAVLNSYLNFRSGELLFLQASASSSGWDDTISRGNGLWRRPSRQNYEAQFLSRRYGDWAFSGLVSLIPRGMSDKLSRMAGMTLSWYPSDSFNAEFEFTPEWTREWLVWDGGRNFGRYQRKADFGSLSLNWFPGSKHELRLKSEWIAMRASNGQGYQLQPTGRLTATGQTKADFDINKFGLQLRYRYSLGPQSDLFLAYSRGGSSELDRSEIGTVDLFDEALRLRDSDQILMKMRYRF</sequence>
<feature type="signal peptide" evidence="1">
    <location>
        <begin position="1"/>
        <end position="26"/>
    </location>
</feature>
<dbReference type="InterPro" id="IPR045670">
    <property type="entry name" value="DUF5916"/>
</dbReference>
<dbReference type="Pfam" id="PF19313">
    <property type="entry name" value="DUF5916"/>
    <property type="match status" value="2"/>
</dbReference>
<proteinExistence type="predicted"/>
<organism evidence="3 4">
    <name type="scientific">Chitinimonas viridis</name>
    <dbReference type="NCBI Taxonomy" id="664880"/>
    <lineage>
        <taxon>Bacteria</taxon>
        <taxon>Pseudomonadati</taxon>
        <taxon>Pseudomonadota</taxon>
        <taxon>Betaproteobacteria</taxon>
        <taxon>Neisseriales</taxon>
        <taxon>Chitinibacteraceae</taxon>
        <taxon>Chitinimonas</taxon>
    </lineage>
</organism>
<feature type="domain" description="DUF5916" evidence="2">
    <location>
        <begin position="230"/>
        <end position="325"/>
    </location>
</feature>
<evidence type="ECO:0000256" key="1">
    <source>
        <dbReference type="SAM" id="SignalP"/>
    </source>
</evidence>